<dbReference type="RefSeq" id="WP_127906055.1">
    <property type="nucleotide sequence ID" value="NZ_RQXX01000002.1"/>
</dbReference>
<gene>
    <name evidence="2" type="ORF">EKE94_07955</name>
</gene>
<dbReference type="Proteomes" id="UP000285908">
    <property type="component" value="Unassembled WGS sequence"/>
</dbReference>
<organism evidence="2 3">
    <name type="scientific">Mesobaculum littorinae</name>
    <dbReference type="NCBI Taxonomy" id="2486419"/>
    <lineage>
        <taxon>Bacteria</taxon>
        <taxon>Pseudomonadati</taxon>
        <taxon>Pseudomonadota</taxon>
        <taxon>Alphaproteobacteria</taxon>
        <taxon>Rhodobacterales</taxon>
        <taxon>Roseobacteraceae</taxon>
        <taxon>Mesobaculum</taxon>
    </lineage>
</organism>
<feature type="region of interest" description="Disordered" evidence="1">
    <location>
        <begin position="172"/>
        <end position="254"/>
    </location>
</feature>
<comment type="caution">
    <text evidence="2">The sequence shown here is derived from an EMBL/GenBank/DDBJ whole genome shotgun (WGS) entry which is preliminary data.</text>
</comment>
<evidence type="ECO:0000256" key="1">
    <source>
        <dbReference type="SAM" id="MobiDB-lite"/>
    </source>
</evidence>
<feature type="region of interest" description="Disordered" evidence="1">
    <location>
        <begin position="270"/>
        <end position="289"/>
    </location>
</feature>
<dbReference type="InterPro" id="IPR027417">
    <property type="entry name" value="P-loop_NTPase"/>
</dbReference>
<dbReference type="OrthoDB" id="7630980at2"/>
<evidence type="ECO:0008006" key="4">
    <source>
        <dbReference type="Google" id="ProtNLM"/>
    </source>
</evidence>
<dbReference type="SUPFAM" id="SSF52540">
    <property type="entry name" value="P-loop containing nucleoside triphosphate hydrolases"/>
    <property type="match status" value="1"/>
</dbReference>
<feature type="compositionally biased region" description="Basic and acidic residues" evidence="1">
    <location>
        <begin position="222"/>
        <end position="237"/>
    </location>
</feature>
<dbReference type="EMBL" id="RQXX01000002">
    <property type="protein sequence ID" value="RVV98822.1"/>
    <property type="molecule type" value="Genomic_DNA"/>
</dbReference>
<protein>
    <recommendedName>
        <fullName evidence="4">Protein ImuA</fullName>
    </recommendedName>
</protein>
<evidence type="ECO:0000313" key="2">
    <source>
        <dbReference type="EMBL" id="RVV98822.1"/>
    </source>
</evidence>
<dbReference type="AlphaFoldDB" id="A0A438AJG1"/>
<reference evidence="2 3" key="1">
    <citation type="submission" date="2018-11" db="EMBL/GenBank/DDBJ databases">
        <title>Mesobaculum littorinae gen. nov., sp. nov., isolated from Littorina scabra that represents a novel genus of the order Rhodobacteraceae.</title>
        <authorList>
            <person name="Li F."/>
        </authorList>
    </citation>
    <scope>NUCLEOTIDE SEQUENCE [LARGE SCALE GENOMIC DNA]</scope>
    <source>
        <strain evidence="2 3">M0103</strain>
    </source>
</reference>
<evidence type="ECO:0000313" key="3">
    <source>
        <dbReference type="Proteomes" id="UP000285908"/>
    </source>
</evidence>
<dbReference type="Gene3D" id="3.40.50.300">
    <property type="entry name" value="P-loop containing nucleotide triphosphate hydrolases"/>
    <property type="match status" value="1"/>
</dbReference>
<accession>A0A438AJG1</accession>
<keyword evidence="3" id="KW-1185">Reference proteome</keyword>
<name>A0A438AJG1_9RHOB</name>
<sequence>MNMQIASHLPDRRSPHQMLEVLPGMALTLGRAHEFCGPARRSLALLAAARAVADAAAGGAANAAAAQIIWIAPAWSPGRLNPDGMADILDPGRVIFVSPRRAEDGLWCMEEALRSGAAAVVVADLPAPPALTPVRRLHLAAETGSRSGPAPIALILTPGGAAPGVESRWSLAPRHTARSAAPEPLQAGSDRDSQKTGKVPGPVSGSASGPAAGTRTGAAIETEAKAMGDADGRRDTETAPPPAPALREDQAWQLDRLRARTAPLARWHLRRDRGRFTTTPVPATDPAMP</sequence>
<proteinExistence type="predicted"/>